<evidence type="ECO:0000313" key="3">
    <source>
        <dbReference type="Proteomes" id="UP000438429"/>
    </source>
</evidence>
<feature type="compositionally biased region" description="Polar residues" evidence="1">
    <location>
        <begin position="1"/>
        <end position="10"/>
    </location>
</feature>
<dbReference type="AlphaFoldDB" id="A0A6A4SPW9"/>
<name>A0A6A4SPW9_SCOMX</name>
<evidence type="ECO:0000313" key="2">
    <source>
        <dbReference type="EMBL" id="KAF0037196.1"/>
    </source>
</evidence>
<organism evidence="2 3">
    <name type="scientific">Scophthalmus maximus</name>
    <name type="common">Turbot</name>
    <name type="synonym">Psetta maxima</name>
    <dbReference type="NCBI Taxonomy" id="52904"/>
    <lineage>
        <taxon>Eukaryota</taxon>
        <taxon>Metazoa</taxon>
        <taxon>Chordata</taxon>
        <taxon>Craniata</taxon>
        <taxon>Vertebrata</taxon>
        <taxon>Euteleostomi</taxon>
        <taxon>Actinopterygii</taxon>
        <taxon>Neopterygii</taxon>
        <taxon>Teleostei</taxon>
        <taxon>Neoteleostei</taxon>
        <taxon>Acanthomorphata</taxon>
        <taxon>Carangaria</taxon>
        <taxon>Pleuronectiformes</taxon>
        <taxon>Pleuronectoidei</taxon>
        <taxon>Scophthalmidae</taxon>
        <taxon>Scophthalmus</taxon>
    </lineage>
</organism>
<feature type="compositionally biased region" description="Basic and acidic residues" evidence="1">
    <location>
        <begin position="32"/>
        <end position="42"/>
    </location>
</feature>
<proteinExistence type="predicted"/>
<gene>
    <name evidence="2" type="ORF">F2P81_010070</name>
</gene>
<protein>
    <submittedName>
        <fullName evidence="2">Uncharacterized protein</fullName>
    </submittedName>
</protein>
<feature type="region of interest" description="Disordered" evidence="1">
    <location>
        <begin position="1"/>
        <end position="46"/>
    </location>
</feature>
<accession>A0A6A4SPW9</accession>
<reference evidence="2 3" key="1">
    <citation type="submission" date="2019-06" db="EMBL/GenBank/DDBJ databases">
        <title>Draft genomes of female and male turbot (Scophthalmus maximus).</title>
        <authorList>
            <person name="Xu H."/>
            <person name="Xu X.-W."/>
            <person name="Shao C."/>
            <person name="Chen S."/>
        </authorList>
    </citation>
    <scope>NUCLEOTIDE SEQUENCE [LARGE SCALE GENOMIC DNA]</scope>
    <source>
        <strain evidence="2">Ysfricsl-2016a</strain>
        <tissue evidence="2">Blood</tissue>
    </source>
</reference>
<dbReference type="Proteomes" id="UP000438429">
    <property type="component" value="Unassembled WGS sequence"/>
</dbReference>
<comment type="caution">
    <text evidence="2">The sequence shown here is derived from an EMBL/GenBank/DDBJ whole genome shotgun (WGS) entry which is preliminary data.</text>
</comment>
<evidence type="ECO:0000256" key="1">
    <source>
        <dbReference type="SAM" id="MobiDB-lite"/>
    </source>
</evidence>
<sequence length="86" mass="9371">MATPPVQSALTERRTRYSRRLNDTSHAPGLLRLDRPGPKSDVRNGAAQPGVCAVRHASVPNSGVCRRVTSSLSSRVFHIVVHDCCH</sequence>
<feature type="compositionally biased region" description="Basic and acidic residues" evidence="1">
    <location>
        <begin position="11"/>
        <end position="23"/>
    </location>
</feature>
<dbReference type="EMBL" id="VEVO01000009">
    <property type="protein sequence ID" value="KAF0037196.1"/>
    <property type="molecule type" value="Genomic_DNA"/>
</dbReference>